<keyword evidence="3" id="KW-1185">Reference proteome</keyword>
<reference evidence="2 3" key="1">
    <citation type="journal article" date="2016" name="Front. Microbiol.">
        <title>Comparative Genomics Analysis of Streptomyces Species Reveals Their Adaptation to the Marine Environment and Their Diversity at the Genomic Level.</title>
        <authorList>
            <person name="Tian X."/>
            <person name="Zhang Z."/>
            <person name="Yang T."/>
            <person name="Chen M."/>
            <person name="Li J."/>
            <person name="Chen F."/>
            <person name="Yang J."/>
            <person name="Li W."/>
            <person name="Zhang B."/>
            <person name="Zhang Z."/>
            <person name="Wu J."/>
            <person name="Zhang C."/>
            <person name="Long L."/>
            <person name="Xiao J."/>
        </authorList>
    </citation>
    <scope>NUCLEOTIDE SEQUENCE [LARGE SCALE GENOMIC DNA]</scope>
    <source>
        <strain evidence="2 3">SCSIO 02100</strain>
    </source>
</reference>
<gene>
    <name evidence="2" type="ORF">AN216_20495</name>
</gene>
<feature type="region of interest" description="Disordered" evidence="1">
    <location>
        <begin position="1"/>
        <end position="28"/>
    </location>
</feature>
<proteinExistence type="predicted"/>
<sequence length="118" mass="12162">MEANQGAEHLNAGAANDTRHQTADTGGLDAMRDEFLRIASPRGLFGKVPNGAGAEEALERAAEDMLAEAERAGVSVENIVANAGTVADIADMTDEEAAMQARLAAAERPGGGAQMLLE</sequence>
<organism evidence="2 3">
    <name type="scientific">Streptomyces oceani</name>
    <dbReference type="NCBI Taxonomy" id="1075402"/>
    <lineage>
        <taxon>Bacteria</taxon>
        <taxon>Bacillati</taxon>
        <taxon>Actinomycetota</taxon>
        <taxon>Actinomycetes</taxon>
        <taxon>Kitasatosporales</taxon>
        <taxon>Streptomycetaceae</taxon>
        <taxon>Streptomyces</taxon>
    </lineage>
</organism>
<accession>A0A1E7JXK3</accession>
<protein>
    <submittedName>
        <fullName evidence="2">Uncharacterized protein</fullName>
    </submittedName>
</protein>
<dbReference type="AlphaFoldDB" id="A0A1E7JXK3"/>
<evidence type="ECO:0000313" key="2">
    <source>
        <dbReference type="EMBL" id="OEU96384.1"/>
    </source>
</evidence>
<dbReference type="EMBL" id="LJGU01000141">
    <property type="protein sequence ID" value="OEU96384.1"/>
    <property type="molecule type" value="Genomic_DNA"/>
</dbReference>
<dbReference type="Proteomes" id="UP000176101">
    <property type="component" value="Unassembled WGS sequence"/>
</dbReference>
<evidence type="ECO:0000256" key="1">
    <source>
        <dbReference type="SAM" id="MobiDB-lite"/>
    </source>
</evidence>
<dbReference type="OrthoDB" id="9939176at2"/>
<dbReference type="STRING" id="1075402.AN216_20495"/>
<name>A0A1E7JXK3_9ACTN</name>
<comment type="caution">
    <text evidence="2">The sequence shown here is derived from an EMBL/GenBank/DDBJ whole genome shotgun (WGS) entry which is preliminary data.</text>
</comment>
<dbReference type="RefSeq" id="WP_070198168.1">
    <property type="nucleotide sequence ID" value="NZ_LJGU01000141.1"/>
</dbReference>
<evidence type="ECO:0000313" key="3">
    <source>
        <dbReference type="Proteomes" id="UP000176101"/>
    </source>
</evidence>